<organism evidence="10">
    <name type="scientific">Haemonchus placei</name>
    <name type="common">Barber's pole worm</name>
    <dbReference type="NCBI Taxonomy" id="6290"/>
    <lineage>
        <taxon>Eukaryota</taxon>
        <taxon>Metazoa</taxon>
        <taxon>Ecdysozoa</taxon>
        <taxon>Nematoda</taxon>
        <taxon>Chromadorea</taxon>
        <taxon>Rhabditida</taxon>
        <taxon>Rhabditina</taxon>
        <taxon>Rhabditomorpha</taxon>
        <taxon>Strongyloidea</taxon>
        <taxon>Trichostrongylidae</taxon>
        <taxon>Haemonchus</taxon>
    </lineage>
</organism>
<name>A0A0N4WFC2_HAEPC</name>
<evidence type="ECO:0000256" key="3">
    <source>
        <dbReference type="ARBA" id="ARBA00023015"/>
    </source>
</evidence>
<protein>
    <submittedName>
        <fullName evidence="10">TAFH domain-containing protein</fullName>
    </submittedName>
</protein>
<dbReference type="GO" id="GO:0006367">
    <property type="term" value="P:transcription initiation at RNA polymerase II promoter"/>
    <property type="evidence" value="ECO:0007669"/>
    <property type="project" value="TreeGrafter"/>
</dbReference>
<evidence type="ECO:0000256" key="1">
    <source>
        <dbReference type="ARBA" id="ARBA00004123"/>
    </source>
</evidence>
<reference evidence="8 9" key="2">
    <citation type="submission" date="2018-11" db="EMBL/GenBank/DDBJ databases">
        <authorList>
            <consortium name="Pathogen Informatics"/>
        </authorList>
    </citation>
    <scope>NUCLEOTIDE SEQUENCE [LARGE SCALE GENOMIC DNA]</scope>
    <source>
        <strain evidence="8 9">MHpl1</strain>
    </source>
</reference>
<feature type="compositionally biased region" description="Low complexity" evidence="6">
    <location>
        <begin position="311"/>
        <end position="357"/>
    </location>
</feature>
<evidence type="ECO:0000313" key="9">
    <source>
        <dbReference type="Proteomes" id="UP000268014"/>
    </source>
</evidence>
<dbReference type="CDD" id="cd08045">
    <property type="entry name" value="HFD_TAF4"/>
    <property type="match status" value="1"/>
</dbReference>
<keyword evidence="9" id="KW-1185">Reference proteome</keyword>
<evidence type="ECO:0000256" key="6">
    <source>
        <dbReference type="SAM" id="MobiDB-lite"/>
    </source>
</evidence>
<feature type="domain" description="TAFH" evidence="7">
    <location>
        <begin position="120"/>
        <end position="293"/>
    </location>
</feature>
<dbReference type="OrthoDB" id="21060at2759"/>
<keyword evidence="4" id="KW-0804">Transcription</keyword>
<dbReference type="PANTHER" id="PTHR15138:SF14">
    <property type="entry name" value="TRANSCRIPTION INITIATION FACTOR TFIID SUBUNIT 4"/>
    <property type="match status" value="1"/>
</dbReference>
<dbReference type="PROSITE" id="PS51119">
    <property type="entry name" value="TAFH"/>
    <property type="match status" value="1"/>
</dbReference>
<dbReference type="Proteomes" id="UP000268014">
    <property type="component" value="Unassembled WGS sequence"/>
</dbReference>
<feature type="region of interest" description="Disordered" evidence="6">
    <location>
        <begin position="311"/>
        <end position="362"/>
    </location>
</feature>
<dbReference type="InterPro" id="IPR007900">
    <property type="entry name" value="TAF4_C"/>
</dbReference>
<dbReference type="WBParaSite" id="HPLM_0000940001-mRNA-1">
    <property type="protein sequence ID" value="HPLM_0000940001-mRNA-1"/>
    <property type="gene ID" value="HPLM_0000940001"/>
</dbReference>
<dbReference type="STRING" id="6290.A0A0N4WFC2"/>
<accession>A0A0N4WFC2</accession>
<dbReference type="EMBL" id="UZAF01017052">
    <property type="protein sequence ID" value="VDO37345.1"/>
    <property type="molecule type" value="Genomic_DNA"/>
</dbReference>
<feature type="region of interest" description="Disordered" evidence="6">
    <location>
        <begin position="72"/>
        <end position="119"/>
    </location>
</feature>
<dbReference type="InterPro" id="IPR045144">
    <property type="entry name" value="TAF4"/>
</dbReference>
<keyword evidence="5" id="KW-0539">Nucleus</keyword>
<dbReference type="InterPro" id="IPR003894">
    <property type="entry name" value="TAFH_NHR1"/>
</dbReference>
<comment type="subcellular location">
    <subcellularLocation>
        <location evidence="1">Nucleus</location>
    </subcellularLocation>
</comment>
<evidence type="ECO:0000256" key="5">
    <source>
        <dbReference type="ARBA" id="ARBA00023242"/>
    </source>
</evidence>
<dbReference type="InterPro" id="IPR037249">
    <property type="entry name" value="TAFH/NHR1_dom_sf"/>
</dbReference>
<dbReference type="GO" id="GO:0016251">
    <property type="term" value="F:RNA polymerase II general transcription initiation factor activity"/>
    <property type="evidence" value="ECO:0007669"/>
    <property type="project" value="TreeGrafter"/>
</dbReference>
<keyword evidence="3" id="KW-0805">Transcription regulation</keyword>
<evidence type="ECO:0000256" key="4">
    <source>
        <dbReference type="ARBA" id="ARBA00023163"/>
    </source>
</evidence>
<gene>
    <name evidence="8" type="ORF">HPLM_LOCUS9392</name>
</gene>
<comment type="similarity">
    <text evidence="2">Belongs to the TAF4 family.</text>
</comment>
<dbReference type="GO" id="GO:0005669">
    <property type="term" value="C:transcription factor TFIID complex"/>
    <property type="evidence" value="ECO:0007669"/>
    <property type="project" value="InterPro"/>
</dbReference>
<evidence type="ECO:0000256" key="2">
    <source>
        <dbReference type="ARBA" id="ARBA00006178"/>
    </source>
</evidence>
<dbReference type="AlphaFoldDB" id="A0A0N4WFC2"/>
<sequence length="635" mass="71409">MPWITVSRNPWTDELEVMSDPPASGGGPKFRIVAGRGLGERPSPGTSVGSPLTQEMKPASMMTSTMHMQHQQHPQPMQQQQMTMQGTTSGSVSSGVVVQMSQPQTSQSNTPQPLPTSDSQGMVTKCVRFFKTLIQLSQQPEQQQPSQNPQQTAHLVKELVSEHGFRQHIHDTKWQSFSGMQDTPEAESTKRSSQLVDRSQVIVAGPTVRLACIHIWKDFAGVYREHVLGSHTLVFGQMPAEEFTTRLQSALKSQAQPHLLPFLHKTLPYLRAAMRSGEVTIEGVVPPPGMMVPPAQQIEAASPQQQVHMQMQHQQHIMTAQQQPSSQPAPQHIHSQPIQVQVVQQQPQQQQQQQQHYQMHEAPAQMEHQQIQMHPHPQMGMQQPQQIVHQHSQHQQMPMVSQQMPIGHQQHAQQIPPEQRQATSQGMMYAPTSGAVNVVSVPIQEHNEQVTQMDRTDSTAAVEPMDDTPAQHPEEEMIQVRQLQEGALESALLRPPDIMSRITQCMNEMCYVDEEVLVLISDAAECRLREIIGELAILAEHRMEPLRLNPNYGPIDDTRRQLRFLEDIDRQQEEQRENREKEALIRMSKSKGIAKDTIERAKEMQRADAEAKRNRDANAAAIAALSSGSKVARPK</sequence>
<evidence type="ECO:0000313" key="10">
    <source>
        <dbReference type="WBParaSite" id="HPLM_0000940001-mRNA-1"/>
    </source>
</evidence>
<feature type="compositionally biased region" description="Low complexity" evidence="6">
    <location>
        <begin position="72"/>
        <end position="117"/>
    </location>
</feature>
<evidence type="ECO:0000259" key="7">
    <source>
        <dbReference type="PROSITE" id="PS51119"/>
    </source>
</evidence>
<evidence type="ECO:0000313" key="8">
    <source>
        <dbReference type="EMBL" id="VDO37345.1"/>
    </source>
</evidence>
<dbReference type="SMART" id="SM00549">
    <property type="entry name" value="TAFH"/>
    <property type="match status" value="1"/>
</dbReference>
<dbReference type="Gene3D" id="1.20.120.1110">
    <property type="entry name" value="TAFH/NHR1 domain"/>
    <property type="match status" value="1"/>
</dbReference>
<dbReference type="PANTHER" id="PTHR15138">
    <property type="entry name" value="TRANSCRIPTION INITIATION FACTOR TFIID SUBUNIT 4"/>
    <property type="match status" value="1"/>
</dbReference>
<reference evidence="10" key="1">
    <citation type="submission" date="2017-02" db="UniProtKB">
        <authorList>
            <consortium name="WormBaseParasite"/>
        </authorList>
    </citation>
    <scope>IDENTIFICATION</scope>
</reference>
<dbReference type="Pfam" id="PF05236">
    <property type="entry name" value="TAF4"/>
    <property type="match status" value="1"/>
</dbReference>
<dbReference type="Pfam" id="PF07531">
    <property type="entry name" value="TAFH"/>
    <property type="match status" value="1"/>
</dbReference>
<dbReference type="GO" id="GO:0003677">
    <property type="term" value="F:DNA binding"/>
    <property type="evidence" value="ECO:0007669"/>
    <property type="project" value="TreeGrafter"/>
</dbReference>
<dbReference type="SUPFAM" id="SSF158553">
    <property type="entry name" value="TAFH domain-like"/>
    <property type="match status" value="1"/>
</dbReference>
<proteinExistence type="inferred from homology"/>